<dbReference type="SMART" id="SM00749">
    <property type="entry name" value="BON"/>
    <property type="match status" value="3"/>
</dbReference>
<dbReference type="RefSeq" id="WP_194507737.1">
    <property type="nucleotide sequence ID" value="NZ_JADILU010000003.1"/>
</dbReference>
<dbReference type="Pfam" id="PF04972">
    <property type="entry name" value="BON"/>
    <property type="match status" value="3"/>
</dbReference>
<dbReference type="PROSITE" id="PS50914">
    <property type="entry name" value="BON"/>
    <property type="match status" value="3"/>
</dbReference>
<feature type="domain" description="BON" evidence="2">
    <location>
        <begin position="78"/>
        <end position="146"/>
    </location>
</feature>
<evidence type="ECO:0000256" key="1">
    <source>
        <dbReference type="ARBA" id="ARBA00022729"/>
    </source>
</evidence>
<dbReference type="InterPro" id="IPR014004">
    <property type="entry name" value="Transpt-assoc_nodulatn_dom_bac"/>
</dbReference>
<evidence type="ECO:0000313" key="4">
    <source>
        <dbReference type="Proteomes" id="UP001597548"/>
    </source>
</evidence>
<sequence>MRTDLSIKEDILDELEWQPSIDETQIGVVVKDGIVTLTGTVDSYVKKREAEKAVKSVVGVKAVAEEIEVQYGSSSHKSDTEIATAAVNALKWNISVPSNKIDVKVEDGWVYLSGEVMWDFEKNAAKKAVENLPSVKYVVNNITLKNTVEAEDIKNKIKKAFERSADIDSKGITVKTEGHNVKLTGKVHSLKEKDDARRTAYYAPGVWSVDNELEVEY</sequence>
<dbReference type="InterPro" id="IPR007055">
    <property type="entry name" value="BON_dom"/>
</dbReference>
<dbReference type="PANTHER" id="PTHR34606">
    <property type="entry name" value="BON DOMAIN-CONTAINING PROTEIN"/>
    <property type="match status" value="1"/>
</dbReference>
<dbReference type="PANTHER" id="PTHR34606:SF4">
    <property type="entry name" value="OUTER MEMBRANE LIPOPROTEIN DOLP"/>
    <property type="match status" value="1"/>
</dbReference>
<protein>
    <submittedName>
        <fullName evidence="3">BON domain-containing protein</fullName>
    </submittedName>
</protein>
<feature type="domain" description="BON" evidence="2">
    <location>
        <begin position="3"/>
        <end position="71"/>
    </location>
</feature>
<dbReference type="Proteomes" id="UP001597548">
    <property type="component" value="Unassembled WGS sequence"/>
</dbReference>
<evidence type="ECO:0000259" key="2">
    <source>
        <dbReference type="PROSITE" id="PS50914"/>
    </source>
</evidence>
<dbReference type="EMBL" id="JBHUOS010000001">
    <property type="protein sequence ID" value="MFD2914581.1"/>
    <property type="molecule type" value="Genomic_DNA"/>
</dbReference>
<comment type="caution">
    <text evidence="3">The sequence shown here is derived from an EMBL/GenBank/DDBJ whole genome shotgun (WGS) entry which is preliminary data.</text>
</comment>
<gene>
    <name evidence="3" type="ORF">ACFS29_02940</name>
</gene>
<reference evidence="4" key="1">
    <citation type="journal article" date="2019" name="Int. J. Syst. Evol. Microbiol.">
        <title>The Global Catalogue of Microorganisms (GCM) 10K type strain sequencing project: providing services to taxonomists for standard genome sequencing and annotation.</title>
        <authorList>
            <consortium name="The Broad Institute Genomics Platform"/>
            <consortium name="The Broad Institute Genome Sequencing Center for Infectious Disease"/>
            <person name="Wu L."/>
            <person name="Ma J."/>
        </authorList>
    </citation>
    <scope>NUCLEOTIDE SEQUENCE [LARGE SCALE GENOMIC DNA]</scope>
    <source>
        <strain evidence="4">KCTC 32514</strain>
    </source>
</reference>
<feature type="domain" description="BON" evidence="2">
    <location>
        <begin position="149"/>
        <end position="217"/>
    </location>
</feature>
<dbReference type="Gene3D" id="3.30.1340.30">
    <property type="match status" value="3"/>
</dbReference>
<evidence type="ECO:0000313" key="3">
    <source>
        <dbReference type="EMBL" id="MFD2914581.1"/>
    </source>
</evidence>
<organism evidence="3 4">
    <name type="scientific">Psychroserpens luteus</name>
    <dbReference type="NCBI Taxonomy" id="1434066"/>
    <lineage>
        <taxon>Bacteria</taxon>
        <taxon>Pseudomonadati</taxon>
        <taxon>Bacteroidota</taxon>
        <taxon>Flavobacteriia</taxon>
        <taxon>Flavobacteriales</taxon>
        <taxon>Flavobacteriaceae</taxon>
        <taxon>Psychroserpens</taxon>
    </lineage>
</organism>
<name>A0ABW5ZQC9_9FLAO</name>
<keyword evidence="4" id="KW-1185">Reference proteome</keyword>
<keyword evidence="1" id="KW-0732">Signal</keyword>
<dbReference type="InterPro" id="IPR051686">
    <property type="entry name" value="Lipoprotein_DolP"/>
</dbReference>
<accession>A0ABW5ZQC9</accession>
<proteinExistence type="predicted"/>